<keyword evidence="1" id="KW-1133">Transmembrane helix</keyword>
<dbReference type="PANTHER" id="PTHR34989:SF1">
    <property type="entry name" value="PROTEIN HDED"/>
    <property type="match status" value="1"/>
</dbReference>
<feature type="transmembrane region" description="Helical" evidence="1">
    <location>
        <begin position="129"/>
        <end position="147"/>
    </location>
</feature>
<sequence length="184" mass="20395">MNPGSIYRTNRHERWWVALRGIIAILFGILAIVWPGMALFVLVYLFAAYALVDGIFAVASSFQARPYFRHWWIVLIEGIAGIIFGILTFIWPGISLIVLLALVGGWAIVTGILEIIAAIELSRAITGEWLLLLTGVLSILLGVLLFARPVASLLAIAWMIGIYAILFGILLLVRAFQRRSVLSY</sequence>
<feature type="transmembrane region" description="Helical" evidence="1">
    <location>
        <begin position="97"/>
        <end position="117"/>
    </location>
</feature>
<dbReference type="AlphaFoldDB" id="A0A455SVM4"/>
<feature type="transmembrane region" description="Helical" evidence="1">
    <location>
        <begin position="71"/>
        <end position="91"/>
    </location>
</feature>
<dbReference type="Pfam" id="PF03729">
    <property type="entry name" value="DUF308"/>
    <property type="match status" value="2"/>
</dbReference>
<keyword evidence="1" id="KW-0472">Membrane</keyword>
<feature type="transmembrane region" description="Helical" evidence="1">
    <location>
        <begin position="40"/>
        <end position="59"/>
    </location>
</feature>
<evidence type="ECO:0000313" key="2">
    <source>
        <dbReference type="EMBL" id="BBH91231.1"/>
    </source>
</evidence>
<dbReference type="EMBL" id="AP019376">
    <property type="protein sequence ID" value="BBH91231.1"/>
    <property type="molecule type" value="Genomic_DNA"/>
</dbReference>
<name>A0A455SVM4_9CHLR</name>
<keyword evidence="1" id="KW-0812">Transmembrane</keyword>
<reference evidence="2" key="1">
    <citation type="submission" date="2018-12" db="EMBL/GenBank/DDBJ databases">
        <title>Novel natural products biosynthetic potential of the class Ktedonobacteria.</title>
        <authorList>
            <person name="Zheng Y."/>
            <person name="Saitou A."/>
            <person name="Wang C.M."/>
            <person name="Toyoda A."/>
            <person name="Minakuchi Y."/>
            <person name="Sekiguchi Y."/>
            <person name="Ueda K."/>
            <person name="Takano H."/>
            <person name="Sakai Y."/>
            <person name="Yokota A."/>
            <person name="Yabe S."/>
        </authorList>
    </citation>
    <scope>NUCLEOTIDE SEQUENCE</scope>
    <source>
        <strain evidence="2">COM3</strain>
    </source>
</reference>
<evidence type="ECO:0000256" key="1">
    <source>
        <dbReference type="SAM" id="Phobius"/>
    </source>
</evidence>
<feature type="transmembrane region" description="Helical" evidence="1">
    <location>
        <begin position="153"/>
        <end position="173"/>
    </location>
</feature>
<dbReference type="InterPro" id="IPR005325">
    <property type="entry name" value="DUF308_memb"/>
</dbReference>
<proteinExistence type="predicted"/>
<feature type="transmembrane region" description="Helical" evidence="1">
    <location>
        <begin position="15"/>
        <end position="34"/>
    </location>
</feature>
<dbReference type="InterPro" id="IPR052712">
    <property type="entry name" value="Acid_resist_chaperone_HdeD"/>
</dbReference>
<dbReference type="GO" id="GO:0005886">
    <property type="term" value="C:plasma membrane"/>
    <property type="evidence" value="ECO:0007669"/>
    <property type="project" value="TreeGrafter"/>
</dbReference>
<organism evidence="2">
    <name type="scientific">Thermosporothrix sp. COM3</name>
    <dbReference type="NCBI Taxonomy" id="2490863"/>
    <lineage>
        <taxon>Bacteria</taxon>
        <taxon>Bacillati</taxon>
        <taxon>Chloroflexota</taxon>
        <taxon>Ktedonobacteria</taxon>
        <taxon>Ktedonobacterales</taxon>
        <taxon>Thermosporotrichaceae</taxon>
        <taxon>Thermosporothrix</taxon>
    </lineage>
</organism>
<gene>
    <name evidence="2" type="ORF">KTC_59820</name>
</gene>
<dbReference type="PANTHER" id="PTHR34989">
    <property type="entry name" value="PROTEIN HDED"/>
    <property type="match status" value="1"/>
</dbReference>
<protein>
    <submittedName>
        <fullName evidence="2">Membrane protein</fullName>
    </submittedName>
</protein>
<accession>A0A455SVM4</accession>